<dbReference type="EMBL" id="HBJA01069985">
    <property type="protein sequence ID" value="CAE0813444.1"/>
    <property type="molecule type" value="Transcribed_RNA"/>
</dbReference>
<protein>
    <submittedName>
        <fullName evidence="2">Uncharacterized protein</fullName>
    </submittedName>
</protein>
<proteinExistence type="predicted"/>
<feature type="compositionally biased region" description="Polar residues" evidence="1">
    <location>
        <begin position="1"/>
        <end position="18"/>
    </location>
</feature>
<feature type="compositionally biased region" description="Polar residues" evidence="1">
    <location>
        <begin position="39"/>
        <end position="52"/>
    </location>
</feature>
<dbReference type="AlphaFoldDB" id="A0A7S4D1T2"/>
<gene>
    <name evidence="2" type="ORF">EGYM00163_LOCUS24595</name>
</gene>
<name>A0A7S4D1T2_9EUGL</name>
<reference evidence="2" key="1">
    <citation type="submission" date="2021-01" db="EMBL/GenBank/DDBJ databases">
        <authorList>
            <person name="Corre E."/>
            <person name="Pelletier E."/>
            <person name="Niang G."/>
            <person name="Scheremetjew M."/>
            <person name="Finn R."/>
            <person name="Kale V."/>
            <person name="Holt S."/>
            <person name="Cochrane G."/>
            <person name="Meng A."/>
            <person name="Brown T."/>
            <person name="Cohen L."/>
        </authorList>
    </citation>
    <scope>NUCLEOTIDE SEQUENCE</scope>
    <source>
        <strain evidence="2">CCMP1594</strain>
    </source>
</reference>
<evidence type="ECO:0000313" key="2">
    <source>
        <dbReference type="EMBL" id="CAE0813444.1"/>
    </source>
</evidence>
<sequence length="142" mass="15925">MQQQFYPGNPNPSISTPQLLPHFNTRPLLTSKPPDGNLNGMQHTQTGGQSQRRPVMCTEKRTEGKGHPKLVTFVRHGHLCHGSEDKAKQVLDRLEEKNTNASSGISRWKPEAVRSTEYGKAETYGIPSILQPDRRQLIVCVQ</sequence>
<feature type="region of interest" description="Disordered" evidence="1">
    <location>
        <begin position="1"/>
        <end position="54"/>
    </location>
</feature>
<evidence type="ECO:0000256" key="1">
    <source>
        <dbReference type="SAM" id="MobiDB-lite"/>
    </source>
</evidence>
<organism evidence="2">
    <name type="scientific">Eutreptiella gymnastica</name>
    <dbReference type="NCBI Taxonomy" id="73025"/>
    <lineage>
        <taxon>Eukaryota</taxon>
        <taxon>Discoba</taxon>
        <taxon>Euglenozoa</taxon>
        <taxon>Euglenida</taxon>
        <taxon>Spirocuta</taxon>
        <taxon>Euglenophyceae</taxon>
        <taxon>Eutreptiales</taxon>
        <taxon>Eutreptiaceae</taxon>
        <taxon>Eutreptiella</taxon>
    </lineage>
</organism>
<accession>A0A7S4D1T2</accession>